<organism evidence="4 5">
    <name type="scientific">Ambrosia artemisiifolia</name>
    <name type="common">Common ragweed</name>
    <dbReference type="NCBI Taxonomy" id="4212"/>
    <lineage>
        <taxon>Eukaryota</taxon>
        <taxon>Viridiplantae</taxon>
        <taxon>Streptophyta</taxon>
        <taxon>Embryophyta</taxon>
        <taxon>Tracheophyta</taxon>
        <taxon>Spermatophyta</taxon>
        <taxon>Magnoliopsida</taxon>
        <taxon>eudicotyledons</taxon>
        <taxon>Gunneridae</taxon>
        <taxon>Pentapetalae</taxon>
        <taxon>asterids</taxon>
        <taxon>campanulids</taxon>
        <taxon>Asterales</taxon>
        <taxon>Asteraceae</taxon>
        <taxon>Asteroideae</taxon>
        <taxon>Heliantheae alliance</taxon>
        <taxon>Heliantheae</taxon>
        <taxon>Ambrosia</taxon>
    </lineage>
</organism>
<protein>
    <recommendedName>
        <fullName evidence="3">Glycoside hydrolase family 3 N-terminal domain-containing protein</fullName>
    </recommendedName>
</protein>
<evidence type="ECO:0000313" key="4">
    <source>
        <dbReference type="EMBL" id="KAI7732937.1"/>
    </source>
</evidence>
<dbReference type="AlphaFoldDB" id="A0AAD5C0L7"/>
<dbReference type="InterPro" id="IPR017853">
    <property type="entry name" value="GH"/>
</dbReference>
<evidence type="ECO:0000259" key="3">
    <source>
        <dbReference type="Pfam" id="PF00933"/>
    </source>
</evidence>
<dbReference type="Gene3D" id="3.20.20.300">
    <property type="entry name" value="Glycoside hydrolase, family 3, N-terminal domain"/>
    <property type="match status" value="1"/>
</dbReference>
<evidence type="ECO:0000256" key="2">
    <source>
        <dbReference type="SAM" id="SignalP"/>
    </source>
</evidence>
<feature type="chain" id="PRO_5042135774" description="Glycoside hydrolase family 3 N-terminal domain-containing protein" evidence="2">
    <location>
        <begin position="22"/>
        <end position="184"/>
    </location>
</feature>
<sequence length="184" mass="19840">MTTTHFTFSQTFVMILGPGSAVVRDTDLVKRICAATATEVRGTGIQYAFAPCIAVCRDPRWGWCYKSYGADTKLVESMTDIILGLQGEILEGSRPGVPHVAGKNKVAACAKHFVADGGTTHGIDENNTVSNEQEVYYSQFHTRINCAPYSLPVGFVGINFRNEDEAAPALSSGSNSSAEEKKIN</sequence>
<dbReference type="PANTHER" id="PTHR30620">
    <property type="entry name" value="PERIPLASMIC BETA-GLUCOSIDASE-RELATED"/>
    <property type="match status" value="1"/>
</dbReference>
<gene>
    <name evidence="4" type="ORF">M8C21_025689</name>
</gene>
<dbReference type="GO" id="GO:0008422">
    <property type="term" value="F:beta-glucosidase activity"/>
    <property type="evidence" value="ECO:0007669"/>
    <property type="project" value="TreeGrafter"/>
</dbReference>
<evidence type="ECO:0000256" key="1">
    <source>
        <dbReference type="ARBA" id="ARBA00022801"/>
    </source>
</evidence>
<dbReference type="Pfam" id="PF00933">
    <property type="entry name" value="Glyco_hydro_3"/>
    <property type="match status" value="1"/>
</dbReference>
<keyword evidence="5" id="KW-1185">Reference proteome</keyword>
<reference evidence="4" key="1">
    <citation type="submission" date="2022-06" db="EMBL/GenBank/DDBJ databases">
        <title>Uncovering the hologenomic basis of an extraordinary plant invasion.</title>
        <authorList>
            <person name="Bieker V.C."/>
            <person name="Martin M.D."/>
            <person name="Gilbert T."/>
            <person name="Hodgins K."/>
            <person name="Battlay P."/>
            <person name="Petersen B."/>
            <person name="Wilson J."/>
        </authorList>
    </citation>
    <scope>NUCLEOTIDE SEQUENCE</scope>
    <source>
        <strain evidence="4">AA19_3_7</strain>
        <tissue evidence="4">Leaf</tissue>
    </source>
</reference>
<name>A0AAD5C0L7_AMBAR</name>
<feature type="signal peptide" evidence="2">
    <location>
        <begin position="1"/>
        <end position="21"/>
    </location>
</feature>
<proteinExistence type="predicted"/>
<keyword evidence="1" id="KW-0378">Hydrolase</keyword>
<dbReference type="InterPro" id="IPR051915">
    <property type="entry name" value="Cellulose_Degrad_GH3"/>
</dbReference>
<dbReference type="EMBL" id="JAMZMK010010107">
    <property type="protein sequence ID" value="KAI7732937.1"/>
    <property type="molecule type" value="Genomic_DNA"/>
</dbReference>
<dbReference type="GO" id="GO:0009251">
    <property type="term" value="P:glucan catabolic process"/>
    <property type="evidence" value="ECO:0007669"/>
    <property type="project" value="TreeGrafter"/>
</dbReference>
<feature type="domain" description="Glycoside hydrolase family 3 N-terminal" evidence="3">
    <location>
        <begin position="24"/>
        <end position="134"/>
    </location>
</feature>
<dbReference type="InterPro" id="IPR001764">
    <property type="entry name" value="Glyco_hydro_3_N"/>
</dbReference>
<dbReference type="SUPFAM" id="SSF51445">
    <property type="entry name" value="(Trans)glycosidases"/>
    <property type="match status" value="1"/>
</dbReference>
<keyword evidence="2" id="KW-0732">Signal</keyword>
<dbReference type="InterPro" id="IPR036962">
    <property type="entry name" value="Glyco_hydro_3_N_sf"/>
</dbReference>
<accession>A0AAD5C0L7</accession>
<comment type="caution">
    <text evidence="4">The sequence shown here is derived from an EMBL/GenBank/DDBJ whole genome shotgun (WGS) entry which is preliminary data.</text>
</comment>
<dbReference type="PANTHER" id="PTHR30620:SF35">
    <property type="entry name" value="GLYCOSYL HYDROLASE FAMILY PROTEIN"/>
    <property type="match status" value="1"/>
</dbReference>
<dbReference type="Proteomes" id="UP001206925">
    <property type="component" value="Unassembled WGS sequence"/>
</dbReference>
<evidence type="ECO:0000313" key="5">
    <source>
        <dbReference type="Proteomes" id="UP001206925"/>
    </source>
</evidence>